<sequence>MNDTYRRWIRYCEDHPTTPTIPGNAPKAQDLCRRCLGLRKAISDSLTRLKKIENDYRSEGTNWEVAVLGTPATWSPTRCSLCYLFMTIHNNKLAEHDANTPYTLRAFKAYRATGLAVLPSSTLDTLDEDCASSGFISPAVAKANSSVGPHSVGLVGDYVDFAFVRSWIERGGMTNNRDWNGLSLKDNPLFKLIDCTTRRIVKPPEGCPFATLSYVWGRSDESVPDGEQLPQQLPRVIEDALTVAKQVGIPYLWVDRYCISQTNLEEKAAQIKKMDPIYSSASFTIFAAAGDGADHGLPGVSRKRNADRQPRAQIDHKHLLTWTMPDGPALVLKSRWNTRAWTYQEMIFSGSRLIFTDLQVYMEQRWNMFHAEAWGEYPFSNIGRIHTHSTLTSPFNEIYKLNDYSRRQLSFPSDAIHAMQGLFNAMAYAKVLYQYMGALLPATIAREDSPADDGALQYGFLWYHVKTSTRRPGFPSWSWAGWAGEVAYLELSRVQHWYHPSFTAESMDASVEMADGTLVPWQEFRRLIVADRLPPPSKLSNFLQLDAYTVPLRFEWLDSPPRHSWAYAPDMPLRPGFYVRCHDSHAIYAPVQLCGPVDASRITELSSSSAAWECLVLGQLAYYRWVGDDHDNYDKPFADLCVVVIQKQQHFGGGGGAASAAAERAGFVNLAHRVWDDECERIRRQTPRVEYPEFLRPLELKKTRTRIRLG</sequence>
<keyword evidence="3" id="KW-1185">Reference proteome</keyword>
<gene>
    <name evidence="2" type="ORF">AYL99_07951</name>
</gene>
<dbReference type="STRING" id="1367422.A0A178ZDG4"/>
<organism evidence="2 3">
    <name type="scientific">Fonsecaea erecta</name>
    <dbReference type="NCBI Taxonomy" id="1367422"/>
    <lineage>
        <taxon>Eukaryota</taxon>
        <taxon>Fungi</taxon>
        <taxon>Dikarya</taxon>
        <taxon>Ascomycota</taxon>
        <taxon>Pezizomycotina</taxon>
        <taxon>Eurotiomycetes</taxon>
        <taxon>Chaetothyriomycetidae</taxon>
        <taxon>Chaetothyriales</taxon>
        <taxon>Herpotrichiellaceae</taxon>
        <taxon>Fonsecaea</taxon>
    </lineage>
</organism>
<evidence type="ECO:0000259" key="1">
    <source>
        <dbReference type="Pfam" id="PF06985"/>
    </source>
</evidence>
<dbReference type="AlphaFoldDB" id="A0A178ZDG4"/>
<feature type="domain" description="Heterokaryon incompatibility" evidence="1">
    <location>
        <begin position="209"/>
        <end position="345"/>
    </location>
</feature>
<evidence type="ECO:0000313" key="3">
    <source>
        <dbReference type="Proteomes" id="UP000078343"/>
    </source>
</evidence>
<accession>A0A178ZDG4</accession>
<evidence type="ECO:0000313" key="2">
    <source>
        <dbReference type="EMBL" id="OAP57213.1"/>
    </source>
</evidence>
<dbReference type="InterPro" id="IPR010730">
    <property type="entry name" value="HET"/>
</dbReference>
<dbReference type="OrthoDB" id="2690153at2759"/>
<dbReference type="Proteomes" id="UP000078343">
    <property type="component" value="Unassembled WGS sequence"/>
</dbReference>
<dbReference type="GeneID" id="30012119"/>
<protein>
    <recommendedName>
        <fullName evidence="1">Heterokaryon incompatibility domain-containing protein</fullName>
    </recommendedName>
</protein>
<dbReference type="RefSeq" id="XP_018690580.1">
    <property type="nucleotide sequence ID" value="XM_018839459.1"/>
</dbReference>
<dbReference type="Pfam" id="PF06985">
    <property type="entry name" value="HET"/>
    <property type="match status" value="1"/>
</dbReference>
<name>A0A178ZDG4_9EURO</name>
<reference evidence="2 3" key="1">
    <citation type="submission" date="2016-04" db="EMBL/GenBank/DDBJ databases">
        <title>Draft genome of Fonsecaea erecta CBS 125763.</title>
        <authorList>
            <person name="Weiss V.A."/>
            <person name="Vicente V.A."/>
            <person name="Raittz R.T."/>
            <person name="Moreno L.F."/>
            <person name="De Souza E.M."/>
            <person name="Pedrosa F.O."/>
            <person name="Steffens M.B."/>
            <person name="Faoro H."/>
            <person name="Tadra-Sfeir M.Z."/>
            <person name="Najafzadeh M.J."/>
            <person name="Felipe M.S."/>
            <person name="Teixeira M."/>
            <person name="Sun J."/>
            <person name="Xi L."/>
            <person name="Gomes R."/>
            <person name="De Azevedo C.M."/>
            <person name="Salgado C.G."/>
            <person name="Da Silva M.B."/>
            <person name="Nascimento M.F."/>
            <person name="Queiroz-Telles F."/>
            <person name="Attili D.S."/>
            <person name="Gorbushina A."/>
        </authorList>
    </citation>
    <scope>NUCLEOTIDE SEQUENCE [LARGE SCALE GENOMIC DNA]</scope>
    <source>
        <strain evidence="2 3">CBS 125763</strain>
    </source>
</reference>
<dbReference type="EMBL" id="LVYI01000007">
    <property type="protein sequence ID" value="OAP57213.1"/>
    <property type="molecule type" value="Genomic_DNA"/>
</dbReference>
<dbReference type="PANTHER" id="PTHR33112">
    <property type="entry name" value="DOMAIN PROTEIN, PUTATIVE-RELATED"/>
    <property type="match status" value="1"/>
</dbReference>
<dbReference type="PANTHER" id="PTHR33112:SF1">
    <property type="entry name" value="HETEROKARYON INCOMPATIBILITY DOMAIN-CONTAINING PROTEIN"/>
    <property type="match status" value="1"/>
</dbReference>
<proteinExistence type="predicted"/>
<comment type="caution">
    <text evidence="2">The sequence shown here is derived from an EMBL/GenBank/DDBJ whole genome shotgun (WGS) entry which is preliminary data.</text>
</comment>